<protein>
    <submittedName>
        <fullName evidence="1">Uncharacterized protein</fullName>
    </submittedName>
</protein>
<sequence length="220" mass="24912">MALSSYAFGSEVGLRLLLSPATSNVIVRTACTAVGVGFPVYATFKSIEQKDHADQEQWLVYWTVYGCFSVAEIFSDKLLSWVPFYHHAKFIILVWLQIPNNYGARHLFMRYLRPLFLKHQSMLDRFVDGTRNEMSNFIVSHQGEIQAVKQTLQKLLTANVMGSPKNSEKIETHGNGDADISGKDKGKSTPPDGDKNPQTAQISRRPDDEPEWIDVFREDT</sequence>
<proteinExistence type="predicted"/>
<evidence type="ECO:0000313" key="2">
    <source>
        <dbReference type="Proteomes" id="UP001162992"/>
    </source>
</evidence>
<evidence type="ECO:0000313" key="1">
    <source>
        <dbReference type="EMBL" id="KAJ7569799.1"/>
    </source>
</evidence>
<keyword evidence="2" id="KW-1185">Reference proteome</keyword>
<organism evidence="1 2">
    <name type="scientific">Diphasiastrum complanatum</name>
    <name type="common">Issler's clubmoss</name>
    <name type="synonym">Lycopodium complanatum</name>
    <dbReference type="NCBI Taxonomy" id="34168"/>
    <lineage>
        <taxon>Eukaryota</taxon>
        <taxon>Viridiplantae</taxon>
        <taxon>Streptophyta</taxon>
        <taxon>Embryophyta</taxon>
        <taxon>Tracheophyta</taxon>
        <taxon>Lycopodiopsida</taxon>
        <taxon>Lycopodiales</taxon>
        <taxon>Lycopodiaceae</taxon>
        <taxon>Lycopodioideae</taxon>
        <taxon>Diphasiastrum</taxon>
    </lineage>
</organism>
<gene>
    <name evidence="1" type="ORF">O6H91_01G094700</name>
</gene>
<name>A0ACC2ETJ2_DIPCM</name>
<accession>A0ACC2ETJ2</accession>
<dbReference type="EMBL" id="CM055092">
    <property type="protein sequence ID" value="KAJ7569799.1"/>
    <property type="molecule type" value="Genomic_DNA"/>
</dbReference>
<comment type="caution">
    <text evidence="1">The sequence shown here is derived from an EMBL/GenBank/DDBJ whole genome shotgun (WGS) entry which is preliminary data.</text>
</comment>
<reference evidence="2" key="1">
    <citation type="journal article" date="2024" name="Proc. Natl. Acad. Sci. U.S.A.">
        <title>Extraordinary preservation of gene collinearity over three hundred million years revealed in homosporous lycophytes.</title>
        <authorList>
            <person name="Li C."/>
            <person name="Wickell D."/>
            <person name="Kuo L.Y."/>
            <person name="Chen X."/>
            <person name="Nie B."/>
            <person name="Liao X."/>
            <person name="Peng D."/>
            <person name="Ji J."/>
            <person name="Jenkins J."/>
            <person name="Williams M."/>
            <person name="Shu S."/>
            <person name="Plott C."/>
            <person name="Barry K."/>
            <person name="Rajasekar S."/>
            <person name="Grimwood J."/>
            <person name="Han X."/>
            <person name="Sun S."/>
            <person name="Hou Z."/>
            <person name="He W."/>
            <person name="Dai G."/>
            <person name="Sun C."/>
            <person name="Schmutz J."/>
            <person name="Leebens-Mack J.H."/>
            <person name="Li F.W."/>
            <person name="Wang L."/>
        </authorList>
    </citation>
    <scope>NUCLEOTIDE SEQUENCE [LARGE SCALE GENOMIC DNA]</scope>
    <source>
        <strain evidence="2">cv. PW_Plant_1</strain>
    </source>
</reference>
<dbReference type="Proteomes" id="UP001162992">
    <property type="component" value="Chromosome 1"/>
</dbReference>